<evidence type="ECO:0000313" key="3">
    <source>
        <dbReference type="EMBL" id="MFC4820371.1"/>
    </source>
</evidence>
<dbReference type="RefSeq" id="WP_380020217.1">
    <property type="nucleotide sequence ID" value="NZ_JBHSHD010000007.1"/>
</dbReference>
<organism evidence="3 4">
    <name type="scientific">Dokdonella ginsengisoli</name>
    <dbReference type="NCBI Taxonomy" id="363846"/>
    <lineage>
        <taxon>Bacteria</taxon>
        <taxon>Pseudomonadati</taxon>
        <taxon>Pseudomonadota</taxon>
        <taxon>Gammaproteobacteria</taxon>
        <taxon>Lysobacterales</taxon>
        <taxon>Rhodanobacteraceae</taxon>
        <taxon>Dokdonella</taxon>
    </lineage>
</organism>
<evidence type="ECO:0000313" key="4">
    <source>
        <dbReference type="Proteomes" id="UP001595886"/>
    </source>
</evidence>
<dbReference type="Pfam" id="PF09992">
    <property type="entry name" value="NAGPA"/>
    <property type="match status" value="1"/>
</dbReference>
<keyword evidence="4" id="KW-1185">Reference proteome</keyword>
<sequence>MKARWISSLSLAAALLAMASRGAQALESRALQFDAADYRVVELDLRRDALEARWRDGDGNAFASIDALKRWGEGQGRTLLFATNAGIYDRQFRPLGLYVEDGRTLRPLNTAQGNARSGNFSLQPNGVFSIDRHGRAAVTATGDWNGRGIDARLATQSGPMLVVDGRINPSFVEDSDSLKWRSGVCARTPDEVVFAVSQAPVTFHAFARLFRDGIGCRDALYLDGTLSRIYTEADGYAGAPAMMVKPYAGMLAVFGAAAE</sequence>
<comment type="caution">
    <text evidence="3">The sequence shown here is derived from an EMBL/GenBank/DDBJ whole genome shotgun (WGS) entry which is preliminary data.</text>
</comment>
<evidence type="ECO:0000259" key="2">
    <source>
        <dbReference type="Pfam" id="PF09992"/>
    </source>
</evidence>
<feature type="signal peptide" evidence="1">
    <location>
        <begin position="1"/>
        <end position="25"/>
    </location>
</feature>
<accession>A0ABV9QU94</accession>
<reference evidence="4" key="1">
    <citation type="journal article" date="2019" name="Int. J. Syst. Evol. Microbiol.">
        <title>The Global Catalogue of Microorganisms (GCM) 10K type strain sequencing project: providing services to taxonomists for standard genome sequencing and annotation.</title>
        <authorList>
            <consortium name="The Broad Institute Genomics Platform"/>
            <consortium name="The Broad Institute Genome Sequencing Center for Infectious Disease"/>
            <person name="Wu L."/>
            <person name="Ma J."/>
        </authorList>
    </citation>
    <scope>NUCLEOTIDE SEQUENCE [LARGE SCALE GENOMIC DNA]</scope>
    <source>
        <strain evidence="4">CCUG 30340</strain>
    </source>
</reference>
<keyword evidence="3" id="KW-0326">Glycosidase</keyword>
<evidence type="ECO:0000256" key="1">
    <source>
        <dbReference type="SAM" id="SignalP"/>
    </source>
</evidence>
<proteinExistence type="predicted"/>
<keyword evidence="1" id="KW-0732">Signal</keyword>
<dbReference type="GO" id="GO:0016798">
    <property type="term" value="F:hydrolase activity, acting on glycosyl bonds"/>
    <property type="evidence" value="ECO:0007669"/>
    <property type="project" value="UniProtKB-KW"/>
</dbReference>
<keyword evidence="3" id="KW-0378">Hydrolase</keyword>
<gene>
    <name evidence="3" type="ORF">ACFO6Q_08545</name>
</gene>
<feature type="domain" description="Phosphodiester glycosidase" evidence="2">
    <location>
        <begin position="80"/>
        <end position="227"/>
    </location>
</feature>
<dbReference type="InterPro" id="IPR018711">
    <property type="entry name" value="NAGPA"/>
</dbReference>
<feature type="chain" id="PRO_5046163698" evidence="1">
    <location>
        <begin position="26"/>
        <end position="259"/>
    </location>
</feature>
<protein>
    <submittedName>
        <fullName evidence="3">Phosphodiester glycosidase family protein</fullName>
    </submittedName>
</protein>
<dbReference type="Proteomes" id="UP001595886">
    <property type="component" value="Unassembled WGS sequence"/>
</dbReference>
<name>A0ABV9QU94_9GAMM</name>
<dbReference type="EMBL" id="JBHSHD010000007">
    <property type="protein sequence ID" value="MFC4820371.1"/>
    <property type="molecule type" value="Genomic_DNA"/>
</dbReference>